<reference evidence="5" key="1">
    <citation type="submission" date="2024-05" db="EMBL/GenBank/DDBJ databases">
        <title>Isolation and characterization of Sporomusa carbonis sp. nov., a carboxydotrophic hydrogenogen in the genus of Sporomusa isolated from a charcoal burning pile.</title>
        <authorList>
            <person name="Boeer T."/>
            <person name="Rosenbaum F."/>
            <person name="Eysell L."/>
            <person name="Mueller V."/>
            <person name="Daniel R."/>
            <person name="Poehlein A."/>
        </authorList>
    </citation>
    <scope>NUCLEOTIDE SEQUENCE [LARGE SCALE GENOMIC DNA]</scope>
    <source>
        <strain evidence="5">DSM 3132</strain>
    </source>
</reference>
<dbReference type="PANTHER" id="PTHR37418">
    <property type="entry name" value="3-KETO-5-AMINOHEXANOATE CLEAVAGE ENZYME-RELATED"/>
    <property type="match status" value="1"/>
</dbReference>
<keyword evidence="4" id="KW-0862">Zinc</keyword>
<keyword evidence="3" id="KW-0479">Metal-binding</keyword>
<accession>A0ABZ3IYQ5</accession>
<comment type="cofactor">
    <cofactor evidence="1">
        <name>Zn(2+)</name>
        <dbReference type="ChEBI" id="CHEBI:29105"/>
    </cofactor>
</comment>
<evidence type="ECO:0000313" key="6">
    <source>
        <dbReference type="Proteomes" id="UP000216052"/>
    </source>
</evidence>
<dbReference type="EC" id="2.3.1.247" evidence="5"/>
<gene>
    <name evidence="5" type="primary">kce_1</name>
    <name evidence="5" type="ORF">SPACI_008870</name>
</gene>
<dbReference type="InterPro" id="IPR013785">
    <property type="entry name" value="Aldolase_TIM"/>
</dbReference>
<dbReference type="PANTHER" id="PTHR37418:SF2">
    <property type="entry name" value="3-KETO-5-AMINOHEXANOATE CLEAVAGE ENZYME"/>
    <property type="match status" value="1"/>
</dbReference>
<organism evidence="5 6">
    <name type="scientific">Sporomusa acidovorans (strain ATCC 49682 / DSM 3132 / Mol)</name>
    <dbReference type="NCBI Taxonomy" id="1123286"/>
    <lineage>
        <taxon>Bacteria</taxon>
        <taxon>Bacillati</taxon>
        <taxon>Bacillota</taxon>
        <taxon>Negativicutes</taxon>
        <taxon>Selenomonadales</taxon>
        <taxon>Sporomusaceae</taxon>
        <taxon>Sporomusa</taxon>
    </lineage>
</organism>
<evidence type="ECO:0000256" key="1">
    <source>
        <dbReference type="ARBA" id="ARBA00001947"/>
    </source>
</evidence>
<dbReference type="GO" id="GO:0016746">
    <property type="term" value="F:acyltransferase activity"/>
    <property type="evidence" value="ECO:0007669"/>
    <property type="project" value="UniProtKB-KW"/>
</dbReference>
<keyword evidence="6" id="KW-1185">Reference proteome</keyword>
<sequence>MQNDRKLIINAALTGLVPQKADTPYVPITIDEIVKDGILCYKAGASMLHIHARHENGKPAYEKEIYKEILSGIREACPNVVIAVTTSYRVHKDFDCRTEVLSLEGSAKPDMASLTLGSLNFRNSVSITEPAEIQRLISIMKERDIKPEIELFDSGMVNYLSYLIRKKILEFPIYANFILGNIATAQASVSDVAYLVNMLPEGVIWGGAGIGVNQLMANASAIIMGGHVRVGLEDNLYYDMAKTELATNEQLVKRVVEIAKLFQREIADPLYVRNLLGLNSNIS</sequence>
<protein>
    <submittedName>
        <fullName evidence="5">3-keto-5-aminohexanoate cleavage enzyme</fullName>
        <ecNumber evidence="5">2.3.1.247</ecNumber>
    </submittedName>
</protein>
<dbReference type="Pfam" id="PF05853">
    <property type="entry name" value="BKACE"/>
    <property type="match status" value="1"/>
</dbReference>
<evidence type="ECO:0000256" key="2">
    <source>
        <dbReference type="ARBA" id="ARBA00022679"/>
    </source>
</evidence>
<dbReference type="Proteomes" id="UP000216052">
    <property type="component" value="Chromosome"/>
</dbReference>
<dbReference type="InterPro" id="IPR008567">
    <property type="entry name" value="BKACE"/>
</dbReference>
<evidence type="ECO:0000313" key="5">
    <source>
        <dbReference type="EMBL" id="XFO70887.1"/>
    </source>
</evidence>
<proteinExistence type="predicted"/>
<keyword evidence="2 5" id="KW-0808">Transferase</keyword>
<evidence type="ECO:0000256" key="4">
    <source>
        <dbReference type="ARBA" id="ARBA00022833"/>
    </source>
</evidence>
<dbReference type="Gene3D" id="3.20.20.70">
    <property type="entry name" value="Aldolase class I"/>
    <property type="match status" value="1"/>
</dbReference>
<evidence type="ECO:0000256" key="3">
    <source>
        <dbReference type="ARBA" id="ARBA00022723"/>
    </source>
</evidence>
<name>A0ABZ3IYQ5_SPOA4</name>
<dbReference type="EMBL" id="CP155571">
    <property type="protein sequence ID" value="XFO70887.1"/>
    <property type="molecule type" value="Genomic_DNA"/>
</dbReference>
<keyword evidence="5" id="KW-0012">Acyltransferase</keyword>